<evidence type="ECO:0000259" key="4">
    <source>
        <dbReference type="PROSITE" id="PS50932"/>
    </source>
</evidence>
<dbReference type="Proteomes" id="UP000230821">
    <property type="component" value="Unassembled WGS sequence"/>
</dbReference>
<dbReference type="PROSITE" id="PS50932">
    <property type="entry name" value="HTH_LACI_2"/>
    <property type="match status" value="1"/>
</dbReference>
<dbReference type="AlphaFoldDB" id="A0A2G6K9A4"/>
<comment type="caution">
    <text evidence="5">The sequence shown here is derived from an EMBL/GenBank/DDBJ whole genome shotgun (WGS) entry which is preliminary data.</text>
</comment>
<reference evidence="5 6" key="1">
    <citation type="submission" date="2017-10" db="EMBL/GenBank/DDBJ databases">
        <title>Novel microbial diversity and functional potential in the marine mammal oral microbiome.</title>
        <authorList>
            <person name="Dudek N.K."/>
            <person name="Sun C.L."/>
            <person name="Burstein D."/>
            <person name="Kantor R.S."/>
            <person name="Aliaga Goltsman D.S."/>
            <person name="Bik E.M."/>
            <person name="Thomas B.C."/>
            <person name="Banfield J.F."/>
            <person name="Relman D.A."/>
        </authorList>
    </citation>
    <scope>NUCLEOTIDE SEQUENCE [LARGE SCALE GENOMIC DNA]</scope>
    <source>
        <strain evidence="5">DOLJORAL78_47_16</strain>
    </source>
</reference>
<evidence type="ECO:0000313" key="5">
    <source>
        <dbReference type="EMBL" id="PIE32243.1"/>
    </source>
</evidence>
<dbReference type="PANTHER" id="PTHR30146:SF24">
    <property type="entry name" value="XYLOSE OPERON REGULATORY PROTEIN"/>
    <property type="match status" value="1"/>
</dbReference>
<keyword evidence="1" id="KW-0805">Transcription regulation</keyword>
<dbReference type="InterPro" id="IPR010982">
    <property type="entry name" value="Lambda_DNA-bd_dom_sf"/>
</dbReference>
<keyword evidence="2" id="KW-0238">DNA-binding</keyword>
<dbReference type="GO" id="GO:0003700">
    <property type="term" value="F:DNA-binding transcription factor activity"/>
    <property type="evidence" value="ECO:0007669"/>
    <property type="project" value="TreeGrafter"/>
</dbReference>
<dbReference type="InterPro" id="IPR028082">
    <property type="entry name" value="Peripla_BP_I"/>
</dbReference>
<dbReference type="PANTHER" id="PTHR30146">
    <property type="entry name" value="LACI-RELATED TRANSCRIPTIONAL REPRESSOR"/>
    <property type="match status" value="1"/>
</dbReference>
<evidence type="ECO:0000256" key="1">
    <source>
        <dbReference type="ARBA" id="ARBA00023015"/>
    </source>
</evidence>
<dbReference type="SUPFAM" id="SSF53822">
    <property type="entry name" value="Periplasmic binding protein-like I"/>
    <property type="match status" value="1"/>
</dbReference>
<dbReference type="InterPro" id="IPR046335">
    <property type="entry name" value="LacI/GalR-like_sensor"/>
</dbReference>
<dbReference type="Gene3D" id="3.40.50.2300">
    <property type="match status" value="2"/>
</dbReference>
<dbReference type="CDD" id="cd01392">
    <property type="entry name" value="HTH_LacI"/>
    <property type="match status" value="1"/>
</dbReference>
<dbReference type="GO" id="GO:0000976">
    <property type="term" value="F:transcription cis-regulatory region binding"/>
    <property type="evidence" value="ECO:0007669"/>
    <property type="project" value="TreeGrafter"/>
</dbReference>
<evidence type="ECO:0000313" key="6">
    <source>
        <dbReference type="Proteomes" id="UP000230821"/>
    </source>
</evidence>
<evidence type="ECO:0000256" key="3">
    <source>
        <dbReference type="ARBA" id="ARBA00023163"/>
    </source>
</evidence>
<keyword evidence="3" id="KW-0804">Transcription</keyword>
<organism evidence="5 6">
    <name type="scientific">candidate division KSB3 bacterium</name>
    <dbReference type="NCBI Taxonomy" id="2044937"/>
    <lineage>
        <taxon>Bacteria</taxon>
        <taxon>candidate division KSB3</taxon>
    </lineage>
</organism>
<dbReference type="CDD" id="cd06267">
    <property type="entry name" value="PBP1_LacI_sugar_binding-like"/>
    <property type="match status" value="1"/>
</dbReference>
<name>A0A2G6K9A4_9BACT</name>
<dbReference type="SUPFAM" id="SSF47413">
    <property type="entry name" value="lambda repressor-like DNA-binding domains"/>
    <property type="match status" value="1"/>
</dbReference>
<accession>A0A2G6K9A4</accession>
<protein>
    <recommendedName>
        <fullName evidence="4">HTH lacI-type domain-containing protein</fullName>
    </recommendedName>
</protein>
<dbReference type="SMART" id="SM00354">
    <property type="entry name" value="HTH_LACI"/>
    <property type="match status" value="1"/>
</dbReference>
<dbReference type="PROSITE" id="PS00356">
    <property type="entry name" value="HTH_LACI_1"/>
    <property type="match status" value="1"/>
</dbReference>
<gene>
    <name evidence="5" type="ORF">CSA56_15940</name>
</gene>
<dbReference type="Pfam" id="PF13377">
    <property type="entry name" value="Peripla_BP_3"/>
    <property type="match status" value="1"/>
</dbReference>
<dbReference type="EMBL" id="PDSK01000116">
    <property type="protein sequence ID" value="PIE32243.1"/>
    <property type="molecule type" value="Genomic_DNA"/>
</dbReference>
<sequence>MLADIFMKSLQNRVFFLTMRTFAYYNANVRDIILYFQEKALMKVTIKDIAKSAGVSYQTVSKALLGKGEVKEETAERIRKIAKEQGYIPSMTARTMATKKSHLIAIFLPRLAFSFYHKILQGIENLANPNGYSVLLYLFENTNIEDKLETLLSYQVDGIIIFENHFSLGILKRLEANDILLLFVNSSDIPPNANHIAIDAYFGLKLVFEHLHKLNHRHVLLALSDHEAEMKRIEDAKKLPAEYDITLTTKVYCDNYSSAEVLKNFSVQDIQEGITAIVCTSDYIALPIMTTLQESGITVPEDISLIGFDDLEFSAFLHPPLTTIEQPKREFGEKIFQTLLGLIQGEANQSITIFPKLIVRGTTKMLKNS</sequence>
<feature type="domain" description="HTH lacI-type" evidence="4">
    <location>
        <begin position="44"/>
        <end position="98"/>
    </location>
</feature>
<proteinExistence type="predicted"/>
<evidence type="ECO:0000256" key="2">
    <source>
        <dbReference type="ARBA" id="ARBA00023125"/>
    </source>
</evidence>
<dbReference type="Gene3D" id="1.10.260.40">
    <property type="entry name" value="lambda repressor-like DNA-binding domains"/>
    <property type="match status" value="1"/>
</dbReference>
<dbReference type="InterPro" id="IPR000843">
    <property type="entry name" value="HTH_LacI"/>
</dbReference>
<dbReference type="Pfam" id="PF00356">
    <property type="entry name" value="LacI"/>
    <property type="match status" value="1"/>
</dbReference>